<feature type="modified residue" description="N6-(pyridoxal phosphate)lysine" evidence="13">
    <location>
        <position position="215"/>
    </location>
</feature>
<dbReference type="GO" id="GO:0071269">
    <property type="term" value="P:L-homocysteine biosynthetic process"/>
    <property type="evidence" value="ECO:0007669"/>
    <property type="project" value="TreeGrafter"/>
</dbReference>
<dbReference type="InterPro" id="IPR015421">
    <property type="entry name" value="PyrdxlP-dep_Trfase_major"/>
</dbReference>
<evidence type="ECO:0000256" key="2">
    <source>
        <dbReference type="ARBA" id="ARBA00004496"/>
    </source>
</evidence>
<evidence type="ECO:0000256" key="1">
    <source>
        <dbReference type="ARBA" id="ARBA00001933"/>
    </source>
</evidence>
<dbReference type="EC" id="2.5.1.49" evidence="12"/>
<dbReference type="InterPro" id="IPR006235">
    <property type="entry name" value="OAc-hSer/O-AcSer_sulfhydrylase"/>
</dbReference>
<keyword evidence="8" id="KW-0486">Methionine biosynthesis</keyword>
<organism evidence="16 17">
    <name type="scientific">Endocarpon pusillum</name>
    <dbReference type="NCBI Taxonomy" id="364733"/>
    <lineage>
        <taxon>Eukaryota</taxon>
        <taxon>Fungi</taxon>
        <taxon>Dikarya</taxon>
        <taxon>Ascomycota</taxon>
        <taxon>Pezizomycotina</taxon>
        <taxon>Eurotiomycetes</taxon>
        <taxon>Chaetothyriomycetidae</taxon>
        <taxon>Verrucariales</taxon>
        <taxon>Verrucariaceae</taxon>
        <taxon>Endocarpon</taxon>
    </lineage>
</organism>
<evidence type="ECO:0000256" key="9">
    <source>
        <dbReference type="ARBA" id="ARBA00050655"/>
    </source>
</evidence>
<keyword evidence="4" id="KW-0963">Cytoplasm</keyword>
<dbReference type="PANTHER" id="PTHR43797:SF2">
    <property type="entry name" value="HOMOCYSTEINE_CYSTEINE SYNTHASE"/>
    <property type="match status" value="1"/>
</dbReference>
<dbReference type="Gene3D" id="3.40.640.10">
    <property type="entry name" value="Type I PLP-dependent aspartate aminotransferase-like (Major domain)"/>
    <property type="match status" value="1"/>
</dbReference>
<dbReference type="SUPFAM" id="SSF53383">
    <property type="entry name" value="PLP-dependent transferases"/>
    <property type="match status" value="1"/>
</dbReference>
<evidence type="ECO:0000256" key="5">
    <source>
        <dbReference type="ARBA" id="ARBA00022605"/>
    </source>
</evidence>
<dbReference type="FunFam" id="3.90.1150.10:FF:000083">
    <property type="entry name" value="O-acetylhomoserine sulfhydrylase"/>
    <property type="match status" value="1"/>
</dbReference>
<evidence type="ECO:0000256" key="3">
    <source>
        <dbReference type="ARBA" id="ARBA00009077"/>
    </source>
</evidence>
<dbReference type="GO" id="GO:0004124">
    <property type="term" value="F:cysteine synthase activity"/>
    <property type="evidence" value="ECO:0007669"/>
    <property type="project" value="TreeGrafter"/>
</dbReference>
<dbReference type="InterPro" id="IPR015422">
    <property type="entry name" value="PyrdxlP-dep_Trfase_small"/>
</dbReference>
<dbReference type="Pfam" id="PF01053">
    <property type="entry name" value="Cys_Met_Meta_PP"/>
    <property type="match status" value="1"/>
</dbReference>
<comment type="caution">
    <text evidence="16">The sequence shown here is derived from an EMBL/GenBank/DDBJ whole genome shotgun (WGS) entry which is preliminary data.</text>
</comment>
<comment type="catalytic activity">
    <reaction evidence="10">
        <text>O-acetyl-L-homoserine + hydrogen sulfide = L-homocysteine + acetate</text>
        <dbReference type="Rhea" id="RHEA:27822"/>
        <dbReference type="ChEBI" id="CHEBI:29919"/>
        <dbReference type="ChEBI" id="CHEBI:30089"/>
        <dbReference type="ChEBI" id="CHEBI:57716"/>
        <dbReference type="ChEBI" id="CHEBI:58199"/>
        <dbReference type="EC" id="2.5.1.49"/>
    </reaction>
</comment>
<evidence type="ECO:0000256" key="8">
    <source>
        <dbReference type="ARBA" id="ARBA00023167"/>
    </source>
</evidence>
<feature type="compositionally biased region" description="Polar residues" evidence="15">
    <location>
        <begin position="446"/>
        <end position="457"/>
    </location>
</feature>
<dbReference type="GO" id="GO:0030170">
    <property type="term" value="F:pyridoxal phosphate binding"/>
    <property type="evidence" value="ECO:0007669"/>
    <property type="project" value="InterPro"/>
</dbReference>
<evidence type="ECO:0000313" key="17">
    <source>
        <dbReference type="Proteomes" id="UP000606974"/>
    </source>
</evidence>
<dbReference type="CDD" id="cd00614">
    <property type="entry name" value="CGS_like"/>
    <property type="match status" value="1"/>
</dbReference>
<evidence type="ECO:0000313" key="16">
    <source>
        <dbReference type="EMBL" id="KAF7502865.1"/>
    </source>
</evidence>
<sequence length="464" mass="49934">MSSAEDTDYVQRFETLQLHAGQEPDPNTKARAVPIYATTSFTFNDSAHGARLFGLKEFGNIYSRIMNPTVEVFEKRIAALEGGLAAVAASSGQSAQFMAISALAHAGDNIVSTSNLYGGTYNQFKVLFPRLGIQTKFLTSEKPEDFEKAIDDNTKAVYVESIGNPRYNVPDLEAISQAAHAKGVPLICDNTFGAGGYFCQPLKHGADILVHSATKWIGGHGTTIGGVIVDSGKFDWAKNAKRFPQFNDPAPGFHGLKFLDTFGPMAFIVRLRVEILRDLGACMNPFAAQQLLLGVETLSLRCERHASNALKLATWLKDHKNVAWVSYPGLEDHPSHQLAKKYLPRGFGGVLSFGVKGGSAAGSQVVDGFQMISNLANVGDAKTLAIHPWSTTHEQLTEQERLDSGVSEDNIRVSVGIEHIDDIIHDFEQSFAASDAMKADAKATPENATKTGSSDTAASLGGAT</sequence>
<evidence type="ECO:0000256" key="14">
    <source>
        <dbReference type="RuleBase" id="RU362118"/>
    </source>
</evidence>
<dbReference type="Proteomes" id="UP000606974">
    <property type="component" value="Unassembled WGS sequence"/>
</dbReference>
<dbReference type="PIRSF" id="PIRSF001434">
    <property type="entry name" value="CGS"/>
    <property type="match status" value="1"/>
</dbReference>
<dbReference type="Gene3D" id="3.90.1150.10">
    <property type="entry name" value="Aspartate Aminotransferase, domain 1"/>
    <property type="match status" value="1"/>
</dbReference>
<reference evidence="16" key="1">
    <citation type="submission" date="2020-02" db="EMBL/GenBank/DDBJ databases">
        <authorList>
            <person name="Palmer J.M."/>
        </authorList>
    </citation>
    <scope>NUCLEOTIDE SEQUENCE</scope>
    <source>
        <strain evidence="16">EPUS1.4</strain>
        <tissue evidence="16">Thallus</tissue>
    </source>
</reference>
<evidence type="ECO:0000256" key="11">
    <source>
        <dbReference type="ARBA" id="ARBA00060627"/>
    </source>
</evidence>
<protein>
    <recommendedName>
        <fullName evidence="12">O-acetylhomoserine aminocarboxypropyltransferase</fullName>
        <ecNumber evidence="12">2.5.1.49</ecNumber>
    </recommendedName>
</protein>
<comment type="similarity">
    <text evidence="3 14">Belongs to the trans-sulfuration enzymes family.</text>
</comment>
<dbReference type="GO" id="GO:0003961">
    <property type="term" value="F:O-acetylhomoserine aminocarboxypropyltransferase activity"/>
    <property type="evidence" value="ECO:0007669"/>
    <property type="project" value="UniProtKB-EC"/>
</dbReference>
<keyword evidence="17" id="KW-1185">Reference proteome</keyword>
<name>A0A8H7ACR7_9EURO</name>
<evidence type="ECO:0000256" key="10">
    <source>
        <dbReference type="ARBA" id="ARBA00052629"/>
    </source>
</evidence>
<evidence type="ECO:0000256" key="6">
    <source>
        <dbReference type="ARBA" id="ARBA00022679"/>
    </source>
</evidence>
<evidence type="ECO:0000256" key="13">
    <source>
        <dbReference type="PIRSR" id="PIRSR001434-2"/>
    </source>
</evidence>
<feature type="region of interest" description="Disordered" evidence="15">
    <location>
        <begin position="438"/>
        <end position="464"/>
    </location>
</feature>
<dbReference type="GO" id="GO:0019346">
    <property type="term" value="P:transsulfuration"/>
    <property type="evidence" value="ECO:0007669"/>
    <property type="project" value="InterPro"/>
</dbReference>
<evidence type="ECO:0000256" key="15">
    <source>
        <dbReference type="SAM" id="MobiDB-lite"/>
    </source>
</evidence>
<dbReference type="NCBIfam" id="TIGR01326">
    <property type="entry name" value="OAH_OAS_sulfhy"/>
    <property type="match status" value="1"/>
</dbReference>
<dbReference type="GO" id="GO:0006535">
    <property type="term" value="P:cysteine biosynthetic process from serine"/>
    <property type="evidence" value="ECO:0007669"/>
    <property type="project" value="TreeGrafter"/>
</dbReference>
<dbReference type="GO" id="GO:0005737">
    <property type="term" value="C:cytoplasm"/>
    <property type="evidence" value="ECO:0007669"/>
    <property type="project" value="UniProtKB-SubCell"/>
</dbReference>
<dbReference type="InterPro" id="IPR000277">
    <property type="entry name" value="Cys/Met-Metab_PyrdxlP-dep_enz"/>
</dbReference>
<evidence type="ECO:0000256" key="7">
    <source>
        <dbReference type="ARBA" id="ARBA00022898"/>
    </source>
</evidence>
<dbReference type="InterPro" id="IPR015424">
    <property type="entry name" value="PyrdxlP-dep_Trfase"/>
</dbReference>
<dbReference type="PANTHER" id="PTHR43797">
    <property type="entry name" value="HOMOCYSTEINE/CYSTEINE SYNTHASE"/>
    <property type="match status" value="1"/>
</dbReference>
<dbReference type="InterPro" id="IPR054542">
    <property type="entry name" value="Cys_met_metab_PP"/>
</dbReference>
<evidence type="ECO:0000256" key="12">
    <source>
        <dbReference type="ARBA" id="ARBA00066529"/>
    </source>
</evidence>
<evidence type="ECO:0000256" key="4">
    <source>
        <dbReference type="ARBA" id="ARBA00022490"/>
    </source>
</evidence>
<dbReference type="FunFam" id="3.40.640.10:FF:000035">
    <property type="entry name" value="O-succinylhomoserine sulfhydrylase"/>
    <property type="match status" value="1"/>
</dbReference>
<keyword evidence="5" id="KW-0028">Amino-acid biosynthesis</keyword>
<accession>A0A8H7ACR7</accession>
<dbReference type="EMBL" id="JAACFV010000213">
    <property type="protein sequence ID" value="KAF7502865.1"/>
    <property type="molecule type" value="Genomic_DNA"/>
</dbReference>
<comment type="pathway">
    <text evidence="11">Amino-acid biosynthesis; L-methionine biosynthesis via de novo pathway; L-homocysteine from O-acetyl-L-homoserine.</text>
</comment>
<keyword evidence="6" id="KW-0808">Transferase</keyword>
<dbReference type="PROSITE" id="PS00868">
    <property type="entry name" value="CYS_MET_METAB_PP"/>
    <property type="match status" value="1"/>
</dbReference>
<comment type="subcellular location">
    <subcellularLocation>
        <location evidence="2">Cytoplasm</location>
    </subcellularLocation>
</comment>
<comment type="catalytic activity">
    <reaction evidence="9">
        <text>O-acetyl-L-homoserine + methanethiol = L-methionine + acetate + H(+)</text>
        <dbReference type="Rhea" id="RHEA:10048"/>
        <dbReference type="ChEBI" id="CHEBI:15378"/>
        <dbReference type="ChEBI" id="CHEBI:16007"/>
        <dbReference type="ChEBI" id="CHEBI:30089"/>
        <dbReference type="ChEBI" id="CHEBI:57716"/>
        <dbReference type="ChEBI" id="CHEBI:57844"/>
        <dbReference type="EC" id="2.5.1.49"/>
    </reaction>
</comment>
<dbReference type="OrthoDB" id="3512640at2759"/>
<dbReference type="AlphaFoldDB" id="A0A8H7ACR7"/>
<gene>
    <name evidence="16" type="ORF">GJ744_004986</name>
</gene>
<proteinExistence type="inferred from homology"/>
<keyword evidence="7 13" id="KW-0663">Pyridoxal phosphate</keyword>
<comment type="cofactor">
    <cofactor evidence="1 14">
        <name>pyridoxal 5'-phosphate</name>
        <dbReference type="ChEBI" id="CHEBI:597326"/>
    </cofactor>
</comment>